<feature type="compositionally biased region" description="Basic residues" evidence="1">
    <location>
        <begin position="352"/>
        <end position="361"/>
    </location>
</feature>
<evidence type="ECO:0000313" key="2">
    <source>
        <dbReference type="EMBL" id="SDO22419.1"/>
    </source>
</evidence>
<dbReference type="InterPro" id="IPR027417">
    <property type="entry name" value="P-loop_NTPase"/>
</dbReference>
<dbReference type="Proteomes" id="UP000198704">
    <property type="component" value="Unassembled WGS sequence"/>
</dbReference>
<evidence type="ECO:0000313" key="3">
    <source>
        <dbReference type="Proteomes" id="UP000198704"/>
    </source>
</evidence>
<dbReference type="Gene3D" id="3.40.50.300">
    <property type="entry name" value="P-loop containing nucleotide triphosphate hydrolases"/>
    <property type="match status" value="1"/>
</dbReference>
<dbReference type="STRING" id="582672.SAMN05216360_1177"/>
<dbReference type="RefSeq" id="WP_143012304.1">
    <property type="nucleotide sequence ID" value="NZ_FNHS01000017.1"/>
</dbReference>
<accession>A0A1H0HTI1</accession>
<evidence type="ECO:0000256" key="1">
    <source>
        <dbReference type="SAM" id="MobiDB-lite"/>
    </source>
</evidence>
<feature type="region of interest" description="Disordered" evidence="1">
    <location>
        <begin position="338"/>
        <end position="361"/>
    </location>
</feature>
<gene>
    <name evidence="2" type="ORF">SAMN05216360_1177</name>
</gene>
<dbReference type="Pfam" id="PF05621">
    <property type="entry name" value="TniB"/>
    <property type="match status" value="1"/>
</dbReference>
<feature type="compositionally biased region" description="Low complexity" evidence="1">
    <location>
        <begin position="338"/>
        <end position="348"/>
    </location>
</feature>
<name>A0A1H0HTI1_9HYPH</name>
<feature type="region of interest" description="Disordered" evidence="1">
    <location>
        <begin position="1"/>
        <end position="21"/>
    </location>
</feature>
<reference evidence="3" key="1">
    <citation type="submission" date="2016-10" db="EMBL/GenBank/DDBJ databases">
        <authorList>
            <person name="Varghese N."/>
            <person name="Submissions S."/>
        </authorList>
    </citation>
    <scope>NUCLEOTIDE SEQUENCE [LARGE SCALE GENOMIC DNA]</scope>
    <source>
        <strain evidence="3">BL47</strain>
    </source>
</reference>
<organism evidence="2 3">
    <name type="scientific">Methylobacterium phyllostachyos</name>
    <dbReference type="NCBI Taxonomy" id="582672"/>
    <lineage>
        <taxon>Bacteria</taxon>
        <taxon>Pseudomonadati</taxon>
        <taxon>Pseudomonadota</taxon>
        <taxon>Alphaproteobacteria</taxon>
        <taxon>Hyphomicrobiales</taxon>
        <taxon>Methylobacteriaceae</taxon>
        <taxon>Methylobacterium</taxon>
    </lineage>
</organism>
<proteinExistence type="predicted"/>
<keyword evidence="3" id="KW-1185">Reference proteome</keyword>
<dbReference type="AlphaFoldDB" id="A0A1H0HTI1"/>
<dbReference type="OrthoDB" id="5288220at2"/>
<feature type="compositionally biased region" description="Basic and acidic residues" evidence="1">
    <location>
        <begin position="1"/>
        <end position="19"/>
    </location>
</feature>
<dbReference type="SUPFAM" id="SSF52540">
    <property type="entry name" value="P-loop containing nucleoside triphosphate hydrolases"/>
    <property type="match status" value="1"/>
</dbReference>
<protein>
    <submittedName>
        <fullName evidence="2">TniB protein</fullName>
    </submittedName>
</protein>
<dbReference type="EMBL" id="FNHS01000017">
    <property type="protein sequence ID" value="SDO22419.1"/>
    <property type="molecule type" value="Genomic_DNA"/>
</dbReference>
<sequence>MSHRPFEILRSSRSEEQRRRGAIMQKVRDEYFRPPKHEETLEYVDDIIDRIVEQRGSKPSDTENAHELTGLAVIGEPRAGKSTMLKRIFREHPAFPGYGIMGSGCPLVTVVPEGPCTLNRFTIDALRQLGMPATAIPRDEDRIHHLVRDHARLMGVKIIHIDEAHHVTQPANVDQIKKILNTFKCLMINSEWPIALIFSGVPEISHALKLTKQLSGRFSFVHLERITISGDARKVQGVIRRLADCAGLAISNPYRNALAPRLIHAGDYQMGAAIEYAQDAVENALKRIARAPANDELAVLLPEDFARAYARRTAAIAEENPFIADGWEDIRPLAPLDEPAAADPYALPTIRPKTKSRRKGG</sequence>
<dbReference type="InterPro" id="IPR008868">
    <property type="entry name" value="TniB"/>
</dbReference>